<protein>
    <submittedName>
        <fullName evidence="2">Uncharacterized protein</fullName>
    </submittedName>
</protein>
<feature type="transmembrane region" description="Helical" evidence="1">
    <location>
        <begin position="83"/>
        <end position="105"/>
    </location>
</feature>
<feature type="transmembrane region" description="Helical" evidence="1">
    <location>
        <begin position="12"/>
        <end position="30"/>
    </location>
</feature>
<accession>A0A8J6MCU0</accession>
<comment type="caution">
    <text evidence="2">The sequence shown here is derived from an EMBL/GenBank/DDBJ whole genome shotgun (WGS) entry which is preliminary data.</text>
</comment>
<name>A0A8J6MCU0_9FIRM</name>
<keyword evidence="1" id="KW-0812">Transmembrane</keyword>
<evidence type="ECO:0000313" key="2">
    <source>
        <dbReference type="EMBL" id="MBC5737195.1"/>
    </source>
</evidence>
<proteinExistence type="predicted"/>
<evidence type="ECO:0000313" key="3">
    <source>
        <dbReference type="Proteomes" id="UP000607645"/>
    </source>
</evidence>
<dbReference type="RefSeq" id="WP_155147229.1">
    <property type="nucleotide sequence ID" value="NZ_JACOPQ010000006.1"/>
</dbReference>
<feature type="transmembrane region" description="Helical" evidence="1">
    <location>
        <begin position="37"/>
        <end position="57"/>
    </location>
</feature>
<reference evidence="2" key="1">
    <citation type="submission" date="2020-08" db="EMBL/GenBank/DDBJ databases">
        <title>Genome public.</title>
        <authorList>
            <person name="Liu C."/>
            <person name="Sun Q."/>
        </authorList>
    </citation>
    <scope>NUCLEOTIDE SEQUENCE</scope>
    <source>
        <strain evidence="2">NSJ-52</strain>
    </source>
</reference>
<evidence type="ECO:0000256" key="1">
    <source>
        <dbReference type="SAM" id="Phobius"/>
    </source>
</evidence>
<feature type="transmembrane region" description="Helical" evidence="1">
    <location>
        <begin position="112"/>
        <end position="136"/>
    </location>
</feature>
<keyword evidence="3" id="KW-1185">Reference proteome</keyword>
<dbReference type="AlphaFoldDB" id="A0A8J6MCU0"/>
<keyword evidence="1" id="KW-0472">Membrane</keyword>
<sequence length="140" mass="15085">MKLYLGSPVRVQSLLLMLALAGFIIASLVRRETVERWGWRILVLAAAGLVLCTLAAARDGYHLSVQNAIDGSVAAGLFNVKSVQSVICCISGGVIFLAGLSALFVPHQTYRFWVFAVLSAAFTVKVLTIEVSRVILHLQG</sequence>
<dbReference type="EMBL" id="JACOPQ010000006">
    <property type="protein sequence ID" value="MBC5737195.1"/>
    <property type="molecule type" value="Genomic_DNA"/>
</dbReference>
<gene>
    <name evidence="2" type="ORF">H8S62_09255</name>
</gene>
<dbReference type="Proteomes" id="UP000607645">
    <property type="component" value="Unassembled WGS sequence"/>
</dbReference>
<organism evidence="2 3">
    <name type="scientific">Lawsonibacter faecis</name>
    <dbReference type="NCBI Taxonomy" id="2763052"/>
    <lineage>
        <taxon>Bacteria</taxon>
        <taxon>Bacillati</taxon>
        <taxon>Bacillota</taxon>
        <taxon>Clostridia</taxon>
        <taxon>Eubacteriales</taxon>
        <taxon>Oscillospiraceae</taxon>
        <taxon>Lawsonibacter</taxon>
    </lineage>
</organism>
<keyword evidence="1" id="KW-1133">Transmembrane helix</keyword>